<name>A0A8C0WV48_CASCN</name>
<dbReference type="GO" id="GO:0016020">
    <property type="term" value="C:membrane"/>
    <property type="evidence" value="ECO:0007669"/>
    <property type="project" value="InterPro"/>
</dbReference>
<dbReference type="AlphaFoldDB" id="A0A8C0WV48"/>
<dbReference type="PANTHER" id="PTHR12025">
    <property type="entry name" value="VASCULAR ENDOTHELIAL GROWTH FACTOR"/>
    <property type="match status" value="1"/>
</dbReference>
<dbReference type="Pfam" id="PF14554">
    <property type="entry name" value="VEGF_C"/>
    <property type="match status" value="1"/>
</dbReference>
<dbReference type="GO" id="GO:0042056">
    <property type="term" value="F:chemoattractant activity"/>
    <property type="evidence" value="ECO:0007669"/>
    <property type="project" value="TreeGrafter"/>
</dbReference>
<dbReference type="InterPro" id="IPR000072">
    <property type="entry name" value="PDGF/VEGF_dom"/>
</dbReference>
<accession>A0A8C0WV48</accession>
<dbReference type="GO" id="GO:0060754">
    <property type="term" value="P:positive regulation of mast cell chemotaxis"/>
    <property type="evidence" value="ECO:0007669"/>
    <property type="project" value="TreeGrafter"/>
</dbReference>
<dbReference type="GO" id="GO:0030154">
    <property type="term" value="P:cell differentiation"/>
    <property type="evidence" value="ECO:0007669"/>
    <property type="project" value="UniProtKB-KW"/>
</dbReference>
<feature type="compositionally biased region" description="Low complexity" evidence="13">
    <location>
        <begin position="317"/>
        <end position="328"/>
    </location>
</feature>
<proteinExistence type="inferred from homology"/>
<dbReference type="FunFam" id="2.10.90.10:FF:000009">
    <property type="entry name" value="Vascular endothelial growth factor A"/>
    <property type="match status" value="1"/>
</dbReference>
<evidence type="ECO:0000256" key="3">
    <source>
        <dbReference type="ARBA" id="ARBA00022473"/>
    </source>
</evidence>
<dbReference type="GO" id="GO:0043117">
    <property type="term" value="P:positive regulation of vascular permeability"/>
    <property type="evidence" value="ECO:0007669"/>
    <property type="project" value="UniProtKB-ARBA"/>
</dbReference>
<feature type="compositionally biased region" description="Basic and acidic residues" evidence="13">
    <location>
        <begin position="90"/>
        <end position="101"/>
    </location>
</feature>
<dbReference type="GO" id="GO:0045766">
    <property type="term" value="P:positive regulation of angiogenesis"/>
    <property type="evidence" value="ECO:0007669"/>
    <property type="project" value="UniProtKB-ARBA"/>
</dbReference>
<dbReference type="GO" id="GO:0060977">
    <property type="term" value="P:coronary vasculature morphogenesis"/>
    <property type="evidence" value="ECO:0007669"/>
    <property type="project" value="UniProtKB-ARBA"/>
</dbReference>
<keyword evidence="14" id="KW-0812">Transmembrane</keyword>
<keyword evidence="6" id="KW-0221">Differentiation</keyword>
<feature type="transmembrane region" description="Helical" evidence="14">
    <location>
        <begin position="38"/>
        <end position="59"/>
    </location>
</feature>
<keyword evidence="14" id="KW-0472">Membrane</keyword>
<dbReference type="Pfam" id="PF00341">
    <property type="entry name" value="PDGF"/>
    <property type="match status" value="1"/>
</dbReference>
<evidence type="ECO:0000256" key="9">
    <source>
        <dbReference type="ARBA" id="ARBA00023180"/>
    </source>
</evidence>
<evidence type="ECO:0000256" key="14">
    <source>
        <dbReference type="SAM" id="Phobius"/>
    </source>
</evidence>
<reference evidence="16" key="1">
    <citation type="submission" date="2023-09" db="UniProtKB">
        <authorList>
            <consortium name="Ensembl"/>
        </authorList>
    </citation>
    <scope>IDENTIFICATION</scope>
</reference>
<evidence type="ECO:0000256" key="8">
    <source>
        <dbReference type="ARBA" id="ARBA00023157"/>
    </source>
</evidence>
<dbReference type="Gene3D" id="2.10.90.10">
    <property type="entry name" value="Cystine-knot cytokines"/>
    <property type="match status" value="1"/>
</dbReference>
<dbReference type="GO" id="GO:0051781">
    <property type="term" value="P:positive regulation of cell division"/>
    <property type="evidence" value="ECO:0007669"/>
    <property type="project" value="UniProtKB-KW"/>
</dbReference>
<dbReference type="InterPro" id="IPR027928">
    <property type="entry name" value="VEGF_C"/>
</dbReference>
<dbReference type="GO" id="GO:0008083">
    <property type="term" value="F:growth factor activity"/>
    <property type="evidence" value="ECO:0007669"/>
    <property type="project" value="UniProtKB-KW"/>
</dbReference>
<evidence type="ECO:0000256" key="7">
    <source>
        <dbReference type="ARBA" id="ARBA00023030"/>
    </source>
</evidence>
<feature type="region of interest" description="Disordered" evidence="13">
    <location>
        <begin position="289"/>
        <end position="328"/>
    </location>
</feature>
<dbReference type="GO" id="GO:0008201">
    <property type="term" value="F:heparin binding"/>
    <property type="evidence" value="ECO:0007669"/>
    <property type="project" value="InterPro"/>
</dbReference>
<evidence type="ECO:0000256" key="10">
    <source>
        <dbReference type="ARBA" id="ARBA00023246"/>
    </source>
</evidence>
<evidence type="ECO:0000256" key="5">
    <source>
        <dbReference type="ARBA" id="ARBA00022657"/>
    </source>
</evidence>
<sequence>AGGSGALSRDAAARRIVPRTHRSGGLCSRIRYSFVRGLSPFFFFLNIFLKNCIVFRLIYFCFLFPTSIVPTDGLGIAVDSPRSLRILETSREIRGSESSREKSRKRERSGQRARQRARRERHRGKVTDLLLGVTARTRREPSPSGSSIGPVALTDRQTDTAPSPSAHLLPGRRPTVDAAASRGQEPEPAPGGGVEGVGARGIAPKLFVQLLGCFRSGEAVVRAGEANPSEAGRSASSGREKPQPEEGQEEEQKEEERGPQWALGSRKPGSWTGEAAVCADSAPAARAPQALARASASGGRGARQGAEESGLPRSPIRRGSASRAGPGRASETMNFLLSWVHWTLALLLYLHHAKWSQAAPMAEGEQKTREVVRFMDVYQRSYCRPIETLVDIFQEYPDEIEYIFKPSCVPLMRCGGCCNDEALECIPTQEANITMQIMRIKPHQGQHIGEMSFLQHSKCECRPKKDRARPENPCGPCSERRKHLFVQDPQTCKCSCKNTDSRCKARQLELNERTCRCDKPRR</sequence>
<dbReference type="InterPro" id="IPR050507">
    <property type="entry name" value="PDGF/VEGF_growth_factor"/>
</dbReference>
<protein>
    <recommendedName>
        <fullName evidence="11">Vascular permeability factor</fullName>
    </recommendedName>
</protein>
<dbReference type="GO" id="GO:0001666">
    <property type="term" value="P:response to hypoxia"/>
    <property type="evidence" value="ECO:0007669"/>
    <property type="project" value="TreeGrafter"/>
</dbReference>
<keyword evidence="10" id="KW-0497">Mitogen</keyword>
<dbReference type="Ensembl" id="ENSCCNT00000020397.1">
    <property type="protein sequence ID" value="ENSCCNP00000015619.1"/>
    <property type="gene ID" value="ENSCCNG00000015889.1"/>
</dbReference>
<evidence type="ECO:0000256" key="11">
    <source>
        <dbReference type="ARBA" id="ARBA00031822"/>
    </source>
</evidence>
<dbReference type="PROSITE" id="PS00249">
    <property type="entry name" value="PDGF_1"/>
    <property type="match status" value="1"/>
</dbReference>
<dbReference type="SUPFAM" id="SSF57501">
    <property type="entry name" value="Cystine-knot cytokines"/>
    <property type="match status" value="1"/>
</dbReference>
<feature type="region of interest" description="Disordered" evidence="13">
    <location>
        <begin position="225"/>
        <end position="273"/>
    </location>
</feature>
<evidence type="ECO:0000256" key="12">
    <source>
        <dbReference type="RuleBase" id="RU003818"/>
    </source>
</evidence>
<dbReference type="PANTHER" id="PTHR12025:SF5">
    <property type="entry name" value="VASCULAR ENDOTHELIAL GROWTH FACTOR A, LONG FORM"/>
    <property type="match status" value="1"/>
</dbReference>
<keyword evidence="9" id="KW-0325">Glycoprotein</keyword>
<dbReference type="GO" id="GO:0001938">
    <property type="term" value="P:positive regulation of endothelial cell proliferation"/>
    <property type="evidence" value="ECO:0007669"/>
    <property type="project" value="TreeGrafter"/>
</dbReference>
<feature type="region of interest" description="Disordered" evidence="13">
    <location>
        <begin position="90"/>
        <end position="196"/>
    </location>
</feature>
<evidence type="ECO:0000256" key="4">
    <source>
        <dbReference type="ARBA" id="ARBA00022525"/>
    </source>
</evidence>
<evidence type="ECO:0000256" key="6">
    <source>
        <dbReference type="ARBA" id="ARBA00022782"/>
    </source>
</evidence>
<dbReference type="CDD" id="cd00135">
    <property type="entry name" value="PDGF"/>
    <property type="match status" value="1"/>
</dbReference>
<dbReference type="InterPro" id="IPR029034">
    <property type="entry name" value="Cystine-knot_cytokine"/>
</dbReference>
<dbReference type="GO" id="GO:0005615">
    <property type="term" value="C:extracellular space"/>
    <property type="evidence" value="ECO:0007669"/>
    <property type="project" value="UniProtKB-ARBA"/>
</dbReference>
<dbReference type="FunFam" id="2.10.160.10:FF:000001">
    <property type="entry name" value="Vascular endothelial growth factor A"/>
    <property type="match status" value="1"/>
</dbReference>
<gene>
    <name evidence="16" type="primary">Vegfa</name>
</gene>
<evidence type="ECO:0000256" key="13">
    <source>
        <dbReference type="SAM" id="MobiDB-lite"/>
    </source>
</evidence>
<feature type="compositionally biased region" description="Basic residues" evidence="13">
    <location>
        <begin position="102"/>
        <end position="124"/>
    </location>
</feature>
<evidence type="ECO:0000256" key="2">
    <source>
        <dbReference type="ARBA" id="ARBA00006686"/>
    </source>
</evidence>
<dbReference type="SUPFAM" id="SSF57593">
    <property type="entry name" value="Heparin-binding domain from vascular endothelial growth factor"/>
    <property type="match status" value="1"/>
</dbReference>
<keyword evidence="4" id="KW-0964">Secreted</keyword>
<dbReference type="InterPro" id="IPR023581">
    <property type="entry name" value="PD_growth_factor_CS"/>
</dbReference>
<dbReference type="InterPro" id="IPR036841">
    <property type="entry name" value="VEGF_C_sf"/>
</dbReference>
<dbReference type="Gene3D" id="2.10.160.10">
    <property type="entry name" value="Vascular endothelial growth factor, heparin-binding domain"/>
    <property type="match status" value="1"/>
</dbReference>
<feature type="compositionally biased region" description="Low complexity" evidence="13">
    <location>
        <begin position="289"/>
        <end position="309"/>
    </location>
</feature>
<dbReference type="PROSITE" id="PS50278">
    <property type="entry name" value="PDGF_2"/>
    <property type="match status" value="1"/>
</dbReference>
<dbReference type="GO" id="GO:0002040">
    <property type="term" value="P:sprouting angiogenesis"/>
    <property type="evidence" value="ECO:0007669"/>
    <property type="project" value="TreeGrafter"/>
</dbReference>
<dbReference type="GO" id="GO:0048010">
    <property type="term" value="P:vascular endothelial growth factor receptor signaling pathway"/>
    <property type="evidence" value="ECO:0007669"/>
    <property type="project" value="TreeGrafter"/>
</dbReference>
<keyword evidence="7 12" id="KW-0339">Growth factor</keyword>
<dbReference type="GO" id="GO:0043184">
    <property type="term" value="F:vascular endothelial growth factor receptor 2 binding"/>
    <property type="evidence" value="ECO:0007669"/>
    <property type="project" value="UniProtKB-ARBA"/>
</dbReference>
<evidence type="ECO:0000313" key="16">
    <source>
        <dbReference type="Ensembl" id="ENSCCNP00000015619.1"/>
    </source>
</evidence>
<evidence type="ECO:0000256" key="1">
    <source>
        <dbReference type="ARBA" id="ARBA00004613"/>
    </source>
</evidence>
<keyword evidence="5" id="KW-0037">Angiogenesis</keyword>
<keyword evidence="8" id="KW-1015">Disulfide bond</keyword>
<dbReference type="GO" id="GO:0002376">
    <property type="term" value="P:immune system process"/>
    <property type="evidence" value="ECO:0007669"/>
    <property type="project" value="UniProtKB-ARBA"/>
</dbReference>
<organism evidence="16">
    <name type="scientific">Castor canadensis</name>
    <name type="common">American beaver</name>
    <dbReference type="NCBI Taxonomy" id="51338"/>
    <lineage>
        <taxon>Eukaryota</taxon>
        <taxon>Metazoa</taxon>
        <taxon>Chordata</taxon>
        <taxon>Craniata</taxon>
        <taxon>Vertebrata</taxon>
        <taxon>Euteleostomi</taxon>
        <taxon>Mammalia</taxon>
        <taxon>Eutheria</taxon>
        <taxon>Euarchontoglires</taxon>
        <taxon>Glires</taxon>
        <taxon>Rodentia</taxon>
        <taxon>Castorimorpha</taxon>
        <taxon>Castoridae</taxon>
        <taxon>Castor</taxon>
    </lineage>
</organism>
<evidence type="ECO:0000259" key="15">
    <source>
        <dbReference type="PROSITE" id="PS50278"/>
    </source>
</evidence>
<comment type="subcellular location">
    <subcellularLocation>
        <location evidence="1">Secreted</location>
    </subcellularLocation>
</comment>
<dbReference type="SMART" id="SM00141">
    <property type="entry name" value="PDGF"/>
    <property type="match status" value="1"/>
</dbReference>
<keyword evidence="3" id="KW-0217">Developmental protein</keyword>
<keyword evidence="14" id="KW-1133">Transmembrane helix</keyword>
<feature type="domain" description="Platelet-derived growth factor (PDGF) family profile" evidence="15">
    <location>
        <begin position="370"/>
        <end position="466"/>
    </location>
</feature>
<dbReference type="GO" id="GO:0050930">
    <property type="term" value="P:induction of positive chemotaxis"/>
    <property type="evidence" value="ECO:0007669"/>
    <property type="project" value="TreeGrafter"/>
</dbReference>
<comment type="similarity">
    <text evidence="2 12">Belongs to the PDGF/VEGF growth factor family.</text>
</comment>
<dbReference type="GO" id="GO:0038084">
    <property type="term" value="P:vascular endothelial growth factor signaling pathway"/>
    <property type="evidence" value="ECO:0007669"/>
    <property type="project" value="TreeGrafter"/>
</dbReference>